<dbReference type="EMBL" id="BAABIL010000188">
    <property type="protein sequence ID" value="GAA4974348.1"/>
    <property type="molecule type" value="Genomic_DNA"/>
</dbReference>
<dbReference type="SUPFAM" id="SSF53822">
    <property type="entry name" value="Periplasmic binding protein-like I"/>
    <property type="match status" value="1"/>
</dbReference>
<dbReference type="PANTHER" id="PTHR44757">
    <property type="entry name" value="DIGUANYLATE CYCLASE DGCP"/>
    <property type="match status" value="1"/>
</dbReference>
<dbReference type="Gene3D" id="3.40.50.2300">
    <property type="match status" value="2"/>
</dbReference>
<feature type="domain" description="GGDEF" evidence="6">
    <location>
        <begin position="644"/>
        <end position="777"/>
    </location>
</feature>
<dbReference type="Gene3D" id="3.30.70.270">
    <property type="match status" value="1"/>
</dbReference>
<dbReference type="InterPro" id="IPR035919">
    <property type="entry name" value="EAL_sf"/>
</dbReference>
<dbReference type="SUPFAM" id="SSF141868">
    <property type="entry name" value="EAL domain-like"/>
    <property type="match status" value="1"/>
</dbReference>
<gene>
    <name evidence="7" type="ORF">GCM10023225_14470</name>
</gene>
<keyword evidence="3" id="KW-0804">Transcription</keyword>
<keyword evidence="2" id="KW-0238">DNA-binding</keyword>
<dbReference type="CDD" id="cd06267">
    <property type="entry name" value="PBP1_LacI_sugar_binding-like"/>
    <property type="match status" value="1"/>
</dbReference>
<evidence type="ECO:0000259" key="6">
    <source>
        <dbReference type="PROSITE" id="PS50887"/>
    </source>
</evidence>
<dbReference type="CDD" id="cd01949">
    <property type="entry name" value="GGDEF"/>
    <property type="match status" value="1"/>
</dbReference>
<dbReference type="NCBIfam" id="TIGR00254">
    <property type="entry name" value="GGDEF"/>
    <property type="match status" value="1"/>
</dbReference>
<dbReference type="InterPro" id="IPR001633">
    <property type="entry name" value="EAL_dom"/>
</dbReference>
<comment type="caution">
    <text evidence="7">The sequence shown here is derived from an EMBL/GenBank/DDBJ whole genome shotgun (WGS) entry which is preliminary data.</text>
</comment>
<dbReference type="PROSITE" id="PS50887">
    <property type="entry name" value="GGDEF"/>
    <property type="match status" value="1"/>
</dbReference>
<dbReference type="InterPro" id="IPR029787">
    <property type="entry name" value="Nucleotide_cyclase"/>
</dbReference>
<dbReference type="Pfam" id="PF00563">
    <property type="entry name" value="EAL"/>
    <property type="match status" value="1"/>
</dbReference>
<dbReference type="SMART" id="SM00052">
    <property type="entry name" value="EAL"/>
    <property type="match status" value="1"/>
</dbReference>
<proteinExistence type="predicted"/>
<dbReference type="InterPro" id="IPR028082">
    <property type="entry name" value="Peripla_BP_I"/>
</dbReference>
<dbReference type="Proteomes" id="UP001501195">
    <property type="component" value="Unassembled WGS sequence"/>
</dbReference>
<evidence type="ECO:0000256" key="3">
    <source>
        <dbReference type="ARBA" id="ARBA00023163"/>
    </source>
</evidence>
<evidence type="ECO:0000256" key="1">
    <source>
        <dbReference type="ARBA" id="ARBA00023015"/>
    </source>
</evidence>
<keyword evidence="1" id="KW-0805">Transcription regulation</keyword>
<evidence type="ECO:0000313" key="7">
    <source>
        <dbReference type="EMBL" id="GAA4974348.1"/>
    </source>
</evidence>
<dbReference type="CDD" id="cd01948">
    <property type="entry name" value="EAL"/>
    <property type="match status" value="1"/>
</dbReference>
<sequence>MRARSRLRLACLTSSLQTCHQESWLGVVEEAARLDVDLLTVVGREFGDPRGLAAQANVVYDLLDPAAFDGFLVWTTKLGLHGGGHGLAALAARLAGRPVVSGEASLGDAPRVSFGEETGSAELVRHLVGVHGKRRVAYLRGPATHLGGRLRLRGYLQALREAGIEPDPALVSPPLGSFHPLDAGMDVVVRMLTSGRPPDAVVAANDGLAVGVVSACLRLGLRVPEDVAVVGFDDYTTLEHFDIGATDGAGDGAGTLHVGAASLALTTVRVPFRAVGERAVRTLVDLVAGRAVPSEALLPCELVVRRSCGCPPVVPQLTTADDETVAAALRATTGRKHVAPDEADWAKDLVAGLRAAVADEGRHLLAVAERLFRYSINLGEGLDPWGEVLGVLRSAAQDDGAAARAVVDVEQCWLYLRRLVERQADVVRDVGQELLSASAQQRCLPALVEQLPRLGIDTCYVAAYGDPGGPPGAWEPGRLPAAGARLLLAHERGRTAPAGPADAGFPAAELLPPGRWEGLAGRSAVLLPLHVTDRHLGYVVLALGPRSGAVYESVAHQLATGLHTSLLLEEQERARDDLERRVAERTAELARANGELLAQVAERVRAEQALAHQATHDTLTELPNRRLLHEQLGIAAARPGRRGRSVAVLFCDLDNFKWINDHLGHAAGDDLLRLFAQQLRRATGPHDVIARFGGDEFVVVASDLAGPAEVARLAERVLAGCVGTYRIKGRDVFVNVSIGATVAVAGETSADQLLSEADSALHLAKRRGRGVVAMFDSSLQDEIGRRVAVESGLHDALRHDALELLYQPKIDLGTGRTVAVEALLRWRHPSRGLVAPADFLDIAEESGLVVDIGTWVLRRACREARQWQRAGAGGPVVQVNLAARQLSDPRLLEHVDAALDDSGLDPRLLGVEVTESRLLADVARTGTVLADLADRGVHVSLDDFGTGYSSLSWLQQLPVHEVKLDRSFIADIVANEHDQRIVRSVIDLAHVLDLVVVGEGIETPAQRHLLASAGCDFGQGFHLGRPVPRAVLQERLLAGR</sequence>
<dbReference type="Gene3D" id="3.20.20.450">
    <property type="entry name" value="EAL domain"/>
    <property type="match status" value="1"/>
</dbReference>
<keyword evidence="8" id="KW-1185">Reference proteome</keyword>
<evidence type="ECO:0000256" key="4">
    <source>
        <dbReference type="SAM" id="Coils"/>
    </source>
</evidence>
<dbReference type="SMART" id="SM00267">
    <property type="entry name" value="GGDEF"/>
    <property type="match status" value="1"/>
</dbReference>
<feature type="domain" description="EAL" evidence="5">
    <location>
        <begin position="786"/>
        <end position="1040"/>
    </location>
</feature>
<evidence type="ECO:0000256" key="2">
    <source>
        <dbReference type="ARBA" id="ARBA00023125"/>
    </source>
</evidence>
<name>A0ABP9HN03_9ACTN</name>
<reference evidence="8" key="1">
    <citation type="journal article" date="2019" name="Int. J. Syst. Evol. Microbiol.">
        <title>The Global Catalogue of Microorganisms (GCM) 10K type strain sequencing project: providing services to taxonomists for standard genome sequencing and annotation.</title>
        <authorList>
            <consortium name="The Broad Institute Genomics Platform"/>
            <consortium name="The Broad Institute Genome Sequencing Center for Infectious Disease"/>
            <person name="Wu L."/>
            <person name="Ma J."/>
        </authorList>
    </citation>
    <scope>NUCLEOTIDE SEQUENCE [LARGE SCALE GENOMIC DNA]</scope>
    <source>
        <strain evidence="8">JCM 18126</strain>
    </source>
</reference>
<dbReference type="InterPro" id="IPR000160">
    <property type="entry name" value="GGDEF_dom"/>
</dbReference>
<evidence type="ECO:0000313" key="8">
    <source>
        <dbReference type="Proteomes" id="UP001501195"/>
    </source>
</evidence>
<keyword evidence="4" id="KW-0175">Coiled coil</keyword>
<dbReference type="Pfam" id="PF00990">
    <property type="entry name" value="GGDEF"/>
    <property type="match status" value="1"/>
</dbReference>
<dbReference type="InterPro" id="IPR052155">
    <property type="entry name" value="Biofilm_reg_signaling"/>
</dbReference>
<accession>A0ABP9HN03</accession>
<feature type="coiled-coil region" evidence="4">
    <location>
        <begin position="568"/>
        <end position="595"/>
    </location>
</feature>
<dbReference type="PROSITE" id="PS50883">
    <property type="entry name" value="EAL"/>
    <property type="match status" value="1"/>
</dbReference>
<organism evidence="7 8">
    <name type="scientific">Kineococcus glutinatus</name>
    <dbReference type="NCBI Taxonomy" id="1070872"/>
    <lineage>
        <taxon>Bacteria</taxon>
        <taxon>Bacillati</taxon>
        <taxon>Actinomycetota</taxon>
        <taxon>Actinomycetes</taxon>
        <taxon>Kineosporiales</taxon>
        <taxon>Kineosporiaceae</taxon>
        <taxon>Kineococcus</taxon>
    </lineage>
</organism>
<protein>
    <recommendedName>
        <fullName evidence="9">Diguanylate cyclase (GGDEF)-like protein</fullName>
    </recommendedName>
</protein>
<dbReference type="Pfam" id="PF13377">
    <property type="entry name" value="Peripla_BP_3"/>
    <property type="match status" value="1"/>
</dbReference>
<dbReference type="RefSeq" id="WP_345711761.1">
    <property type="nucleotide sequence ID" value="NZ_BAABIL010000188.1"/>
</dbReference>
<dbReference type="PANTHER" id="PTHR44757:SF2">
    <property type="entry name" value="BIOFILM ARCHITECTURE MAINTENANCE PROTEIN MBAA"/>
    <property type="match status" value="1"/>
</dbReference>
<dbReference type="SUPFAM" id="SSF55073">
    <property type="entry name" value="Nucleotide cyclase"/>
    <property type="match status" value="1"/>
</dbReference>
<evidence type="ECO:0008006" key="9">
    <source>
        <dbReference type="Google" id="ProtNLM"/>
    </source>
</evidence>
<evidence type="ECO:0000259" key="5">
    <source>
        <dbReference type="PROSITE" id="PS50883"/>
    </source>
</evidence>
<dbReference type="InterPro" id="IPR043128">
    <property type="entry name" value="Rev_trsase/Diguanyl_cyclase"/>
</dbReference>
<dbReference type="InterPro" id="IPR046335">
    <property type="entry name" value="LacI/GalR-like_sensor"/>
</dbReference>